<dbReference type="InterPro" id="IPR001646">
    <property type="entry name" value="5peptide_repeat"/>
</dbReference>
<accession>A0ABY6GHM5</accession>
<gene>
    <name evidence="2" type="ORF">N5W20_07960</name>
</gene>
<protein>
    <submittedName>
        <fullName evidence="2">Pentapeptide repeat-containing protein</fullName>
    </submittedName>
</protein>
<reference evidence="2" key="1">
    <citation type="submission" date="2022-10" db="EMBL/GenBank/DDBJ databases">
        <title>Candidatus Kirkpatrella diaphorinas gen. nov., sp. nov., an uncultured endosymbiont identified in a population of Diaphorina citri from Hawaii.</title>
        <authorList>
            <person name="Henry E.M."/>
            <person name="Carlson C.R."/>
            <person name="Kuo Y.-W."/>
        </authorList>
    </citation>
    <scope>NUCLEOTIDE SEQUENCE</scope>
    <source>
        <strain evidence="2">CADCRV1</strain>
    </source>
</reference>
<dbReference type="InterPro" id="IPR027310">
    <property type="entry name" value="Profilin_CS"/>
</dbReference>
<evidence type="ECO:0000313" key="3">
    <source>
        <dbReference type="Proteomes" id="UP001163831"/>
    </source>
</evidence>
<keyword evidence="1" id="KW-0677">Repeat</keyword>
<dbReference type="SUPFAM" id="SSF141571">
    <property type="entry name" value="Pentapeptide repeat-like"/>
    <property type="match status" value="1"/>
</dbReference>
<dbReference type="RefSeq" id="WP_319806610.1">
    <property type="nucleotide sequence ID" value="NZ_CP107052.1"/>
</dbReference>
<name>A0ABY6GHM5_9PROT</name>
<dbReference type="Pfam" id="PF00805">
    <property type="entry name" value="Pentapeptide"/>
    <property type="match status" value="2"/>
</dbReference>
<dbReference type="Proteomes" id="UP001163831">
    <property type="component" value="Chromosome"/>
</dbReference>
<dbReference type="Gene3D" id="2.160.20.80">
    <property type="entry name" value="E3 ubiquitin-protein ligase SopA"/>
    <property type="match status" value="1"/>
</dbReference>
<dbReference type="PANTHER" id="PTHR47485:SF1">
    <property type="entry name" value="THYLAKOID LUMENAL 17.4 KDA PROTEIN, CHLOROPLASTIC"/>
    <property type="match status" value="1"/>
</dbReference>
<evidence type="ECO:0000313" key="2">
    <source>
        <dbReference type="EMBL" id="UYH51017.1"/>
    </source>
</evidence>
<organism evidence="2 3">
    <name type="scientific">Candidatus Kirkpatrickella diaphorinae</name>
    <dbReference type="NCBI Taxonomy" id="2984322"/>
    <lineage>
        <taxon>Bacteria</taxon>
        <taxon>Pseudomonadati</taxon>
        <taxon>Pseudomonadota</taxon>
        <taxon>Alphaproteobacteria</taxon>
        <taxon>Acetobacterales</taxon>
        <taxon>Acetobacteraceae</taxon>
        <taxon>Candidatus Kirkpatrickella</taxon>
    </lineage>
</organism>
<proteinExistence type="predicted"/>
<dbReference type="PANTHER" id="PTHR47485">
    <property type="entry name" value="THYLAKOID LUMENAL 17.4 KDA PROTEIN, CHLOROPLASTIC"/>
    <property type="match status" value="1"/>
</dbReference>
<dbReference type="PROSITE" id="PS00414">
    <property type="entry name" value="PROFILIN"/>
    <property type="match status" value="1"/>
</dbReference>
<keyword evidence="3" id="KW-1185">Reference proteome</keyword>
<sequence length="257" mass="28029">MTIWDEYADLSEGELLAEAVHQLVARKVNLASTDLRHLESPQSHFSGLSFANCDLRGADLQKSDLSDVDFSGADLRGADLSETDLSRASFCGAKLDDANLSRVAAISTRFSGAQLNRTDLRSSALEGADFSGAVIDGILLDKANIASATWHGVDVSKADIKGARWRDVTLEKWPIHIFGIDYRIVLLPGYVVIGSAMMPIRALRELTSRRAIEHGGLRALRFHAKFGHILEALFACRALDDYLLAENAPAKEALHVD</sequence>
<dbReference type="EMBL" id="CP107052">
    <property type="protein sequence ID" value="UYH51017.1"/>
    <property type="molecule type" value="Genomic_DNA"/>
</dbReference>
<evidence type="ECO:0000256" key="1">
    <source>
        <dbReference type="ARBA" id="ARBA00022737"/>
    </source>
</evidence>